<evidence type="ECO:0000256" key="2">
    <source>
        <dbReference type="ARBA" id="ARBA00022448"/>
    </source>
</evidence>
<dbReference type="PANTHER" id="PTHR23501:SF191">
    <property type="entry name" value="VACUOLAR BASIC AMINO ACID TRANSPORTER 4"/>
    <property type="match status" value="1"/>
</dbReference>
<proteinExistence type="predicted"/>
<evidence type="ECO:0000256" key="4">
    <source>
        <dbReference type="ARBA" id="ARBA00022989"/>
    </source>
</evidence>
<dbReference type="GO" id="GO:0012505">
    <property type="term" value="C:endomembrane system"/>
    <property type="evidence" value="ECO:0007669"/>
    <property type="project" value="UniProtKB-SubCell"/>
</dbReference>
<dbReference type="KEGG" id="cdep:91084736"/>
<keyword evidence="4" id="KW-1133">Transmembrane helix</keyword>
<comment type="subcellular location">
    <subcellularLocation>
        <location evidence="1">Endomembrane system</location>
        <topology evidence="1">Multi-pass membrane protein</topology>
    </subcellularLocation>
</comment>
<keyword evidence="3" id="KW-0812">Transmembrane</keyword>
<reference evidence="6" key="2">
    <citation type="journal article" date="2022" name="Elife">
        <title>Obligate sexual reproduction of a homothallic fungus closely related to the Cryptococcus pathogenic species complex.</title>
        <authorList>
            <person name="Passer A.R."/>
            <person name="Clancey S.A."/>
            <person name="Shea T."/>
            <person name="David-Palma M."/>
            <person name="Averette A.F."/>
            <person name="Boekhout T."/>
            <person name="Porcel B.M."/>
            <person name="Nowrousian M."/>
            <person name="Cuomo C.A."/>
            <person name="Sun S."/>
            <person name="Heitman J."/>
            <person name="Coelho M.A."/>
        </authorList>
    </citation>
    <scope>NUCLEOTIDE SEQUENCE</scope>
    <source>
        <strain evidence="6">CBS 7841</strain>
    </source>
</reference>
<dbReference type="Proteomes" id="UP000094043">
    <property type="component" value="Chromosome 1"/>
</dbReference>
<keyword evidence="2" id="KW-0813">Transport</keyword>
<keyword evidence="5" id="KW-0472">Membrane</keyword>
<evidence type="ECO:0000313" key="7">
    <source>
        <dbReference type="Proteomes" id="UP000094043"/>
    </source>
</evidence>
<dbReference type="VEuPathDB" id="FungiDB:L203_06091"/>
<dbReference type="GO" id="GO:0000329">
    <property type="term" value="C:fungal-type vacuole membrane"/>
    <property type="evidence" value="ECO:0007669"/>
    <property type="project" value="TreeGrafter"/>
</dbReference>
<protein>
    <submittedName>
        <fullName evidence="6">Uncharacterized protein</fullName>
    </submittedName>
</protein>
<name>A0A1E3HRW8_9TREE</name>
<dbReference type="Gene3D" id="1.20.1250.20">
    <property type="entry name" value="MFS general substrate transporter like domains"/>
    <property type="match status" value="2"/>
</dbReference>
<dbReference type="InterPro" id="IPR011701">
    <property type="entry name" value="MFS"/>
</dbReference>
<dbReference type="EMBL" id="CP143784">
    <property type="protein sequence ID" value="WVN85375.1"/>
    <property type="molecule type" value="Genomic_DNA"/>
</dbReference>
<dbReference type="GeneID" id="91084736"/>
<dbReference type="PROSITE" id="PS50850">
    <property type="entry name" value="MFS"/>
    <property type="match status" value="1"/>
</dbReference>
<evidence type="ECO:0000313" key="6">
    <source>
        <dbReference type="EMBL" id="WVN85375.1"/>
    </source>
</evidence>
<dbReference type="InterPro" id="IPR020846">
    <property type="entry name" value="MFS_dom"/>
</dbReference>
<dbReference type="Pfam" id="PF07690">
    <property type="entry name" value="MFS_1"/>
    <property type="match status" value="1"/>
</dbReference>
<keyword evidence="7" id="KW-1185">Reference proteome</keyword>
<organism evidence="6 7">
    <name type="scientific">Cryptococcus depauperatus CBS 7841</name>
    <dbReference type="NCBI Taxonomy" id="1295531"/>
    <lineage>
        <taxon>Eukaryota</taxon>
        <taxon>Fungi</taxon>
        <taxon>Dikarya</taxon>
        <taxon>Basidiomycota</taxon>
        <taxon>Agaricomycotina</taxon>
        <taxon>Tremellomycetes</taxon>
        <taxon>Tremellales</taxon>
        <taxon>Cryptococcaceae</taxon>
        <taxon>Cryptococcus</taxon>
    </lineage>
</organism>
<dbReference type="PANTHER" id="PTHR23501">
    <property type="entry name" value="MAJOR FACILITATOR SUPERFAMILY"/>
    <property type="match status" value="1"/>
</dbReference>
<dbReference type="SUPFAM" id="SSF103473">
    <property type="entry name" value="MFS general substrate transporter"/>
    <property type="match status" value="2"/>
</dbReference>
<gene>
    <name evidence="6" type="ORF">L203_100520</name>
</gene>
<reference evidence="6" key="3">
    <citation type="submission" date="2024-01" db="EMBL/GenBank/DDBJ databases">
        <authorList>
            <person name="Coelho M.A."/>
            <person name="David-Palma M."/>
            <person name="Shea T."/>
            <person name="Sun S."/>
            <person name="Cuomo C.A."/>
            <person name="Heitman J."/>
        </authorList>
    </citation>
    <scope>NUCLEOTIDE SEQUENCE</scope>
    <source>
        <strain evidence="6">CBS 7841</strain>
    </source>
</reference>
<dbReference type="OrthoDB" id="3437016at2759"/>
<dbReference type="AlphaFoldDB" id="A0A1E3HRW8"/>
<sequence>MAREDTETSPLLQPPSTGAAETLYTDEPRDEQLESLSQEETLLSFNRVGLSPRKFWILCVSMWVCTFLNAFDGSVVATLMGPISSTFKATNMASWLGTSYMLSVCCFTPIYGRLCNIVGRQNSMLLALFLFTLGNLLCAIAPNMEALIVARAIAGMGGGGLGTVGSTIMSDTVPITHRGIFQGLANLAFGSGMGLGAPMGGIINDYLSWRWVFWIQIPILVLGAFLVHSNVRYTVPALPDLETHDTEGTPKKTPFQIFRRIDFLGCLLLAGWLGSALIAISLKTNSTSTNAYKWSDPLLLTLLTSSAVLFVLFLFVELRWAVEPVMPFELLVSRTPVAVAINNLVLSVQHFATLYTIPLFFTTVRQMSAANAGAHMMPSSVTAMVGSLGSGLIVRHTKKYYWLNAFSTLVGLTGTILVATWDANTPEWMLWTNMAFGSFSMGSVTTLTIVALIADVGPDHVAVATSLSYVFRTIGQVLGVSLSGALTQAVLEKELGKRIQGPDTQKIIASIRGSSSSIRYLKEPLKSIAIFSYGKALHAVFICVVVMGAITFLSGLGIREVDMHQILAKEKVRQEEREREPEEP</sequence>
<dbReference type="GO" id="GO:0015174">
    <property type="term" value="F:basic amino acid transmembrane transporter activity"/>
    <property type="evidence" value="ECO:0007669"/>
    <property type="project" value="TreeGrafter"/>
</dbReference>
<evidence type="ECO:0000256" key="3">
    <source>
        <dbReference type="ARBA" id="ARBA00022692"/>
    </source>
</evidence>
<dbReference type="GO" id="GO:0005886">
    <property type="term" value="C:plasma membrane"/>
    <property type="evidence" value="ECO:0007669"/>
    <property type="project" value="TreeGrafter"/>
</dbReference>
<reference evidence="6" key="1">
    <citation type="submission" date="2016-06" db="EMBL/GenBank/DDBJ databases">
        <authorList>
            <person name="Cuomo C."/>
            <person name="Litvintseva A."/>
            <person name="Heitman J."/>
            <person name="Chen Y."/>
            <person name="Sun S."/>
            <person name="Springer D."/>
            <person name="Dromer F."/>
            <person name="Young S."/>
            <person name="Zeng Q."/>
            <person name="Chapman S."/>
            <person name="Gujja S."/>
            <person name="Saif S."/>
            <person name="Birren B."/>
        </authorList>
    </citation>
    <scope>NUCLEOTIDE SEQUENCE</scope>
    <source>
        <strain evidence="6">CBS 7841</strain>
    </source>
</reference>
<dbReference type="InterPro" id="IPR036259">
    <property type="entry name" value="MFS_trans_sf"/>
</dbReference>
<accession>A0A1E3HRW8</accession>
<evidence type="ECO:0000256" key="1">
    <source>
        <dbReference type="ARBA" id="ARBA00004127"/>
    </source>
</evidence>
<evidence type="ECO:0000256" key="5">
    <source>
        <dbReference type="ARBA" id="ARBA00023136"/>
    </source>
</evidence>
<dbReference type="FunFam" id="1.20.1250.20:FF:000670">
    <property type="entry name" value="MFS general substrate transporter"/>
    <property type="match status" value="1"/>
</dbReference>
<dbReference type="RefSeq" id="XP_066066076.1">
    <property type="nucleotide sequence ID" value="XM_066209979.1"/>
</dbReference>